<name>Q0GXV8_9CAUD</name>
<evidence type="ECO:0000313" key="1">
    <source>
        <dbReference type="EMBL" id="ABF22566.1"/>
    </source>
</evidence>
<evidence type="ECO:0000313" key="2">
    <source>
        <dbReference type="Proteomes" id="UP000001250"/>
    </source>
</evidence>
<organism evidence="1 2">
    <name type="scientific">Lactococcus phage Q54</name>
    <dbReference type="NCBI Taxonomy" id="382685"/>
    <lineage>
        <taxon>Viruses</taxon>
        <taxon>Duplodnaviria</taxon>
        <taxon>Heunggongvirae</taxon>
        <taxon>Uroviricota</taxon>
        <taxon>Caudoviricetes</taxon>
        <taxon>Questintvirus</taxon>
        <taxon>Questintvirus Q54</taxon>
    </lineage>
</organism>
<reference evidence="1 2" key="1">
    <citation type="journal article" date="2006" name="J. Bacteriol.">
        <title>Genome sequence and global gene expression of Q54, a new phage species linking the 936 and c2 phage species of Lactococcus lactis.</title>
        <authorList>
            <person name="Fortier L.C."/>
            <person name="Bransi A."/>
            <person name="Moineau S."/>
        </authorList>
    </citation>
    <scope>NUCLEOTIDE SEQUENCE</scope>
</reference>
<dbReference type="KEGG" id="vg:5130589"/>
<dbReference type="RefSeq" id="YP_762583.1">
    <property type="nucleotide sequence ID" value="NC_008364.1"/>
</dbReference>
<accession>Q0GXV8</accession>
<protein>
    <submittedName>
        <fullName evidence="1">Single-strand binding protein</fullName>
    </submittedName>
</protein>
<dbReference type="EMBL" id="DQ490056">
    <property type="protein sequence ID" value="ABF22566.1"/>
    <property type="molecule type" value="Genomic_DNA"/>
</dbReference>
<proteinExistence type="predicted"/>
<keyword evidence="2" id="KW-1185">Reference proteome</keyword>
<dbReference type="GeneID" id="5130589"/>
<sequence>MINNLVDLTLILTNHNFTKGKVPSANSYRNESFCFQLSEYFGSGVVNKRTNLFVFTLSDDFLEDILQKLSENGINVNVTFTGIKDAYMTYEINLSKEVGGVFEW</sequence>
<dbReference type="Proteomes" id="UP000001250">
    <property type="component" value="Segment"/>
</dbReference>